<gene>
    <name evidence="2" type="ORF">C4D60_Mb09t18530</name>
</gene>
<evidence type="ECO:0000256" key="1">
    <source>
        <dbReference type="SAM" id="MobiDB-lite"/>
    </source>
</evidence>
<reference evidence="2 3" key="1">
    <citation type="journal article" date="2019" name="Nat. Plants">
        <title>Genome sequencing of Musa balbisiana reveals subgenome evolution and function divergence in polyploid bananas.</title>
        <authorList>
            <person name="Yao X."/>
        </authorList>
    </citation>
    <scope>NUCLEOTIDE SEQUENCE [LARGE SCALE GENOMIC DNA]</scope>
    <source>
        <strain evidence="3">cv. DH-PKW</strain>
        <tissue evidence="2">Leaves</tissue>
    </source>
</reference>
<dbReference type="EMBL" id="PYDT01000010">
    <property type="protein sequence ID" value="THU47712.1"/>
    <property type="molecule type" value="Genomic_DNA"/>
</dbReference>
<dbReference type="Proteomes" id="UP000317650">
    <property type="component" value="Chromosome 9"/>
</dbReference>
<keyword evidence="3" id="KW-1185">Reference proteome</keyword>
<dbReference type="AlphaFoldDB" id="A0A4S8IJU5"/>
<organism evidence="2 3">
    <name type="scientific">Musa balbisiana</name>
    <name type="common">Banana</name>
    <dbReference type="NCBI Taxonomy" id="52838"/>
    <lineage>
        <taxon>Eukaryota</taxon>
        <taxon>Viridiplantae</taxon>
        <taxon>Streptophyta</taxon>
        <taxon>Embryophyta</taxon>
        <taxon>Tracheophyta</taxon>
        <taxon>Spermatophyta</taxon>
        <taxon>Magnoliopsida</taxon>
        <taxon>Liliopsida</taxon>
        <taxon>Zingiberales</taxon>
        <taxon>Musaceae</taxon>
        <taxon>Musa</taxon>
    </lineage>
</organism>
<sequence>MGYDLSKAEGPSERVAPRCGNHVVCDRGMRLRPIGRGEVDSGRLRPKDTAQAGRPRRGGLRQTIVECHGSSGQAAQRRARANSGREAPLRWAGRVEVDSGRLWPRAMAQAGRPHRGGLGRTVVERHRSSRQATQRWTQANCGRGPRLKQAGRVEVGSGEQWPRGIAQVGRPHRGGLWQIVAEGHSSGGQAAQSGLGRTVAERHSSGGQAA</sequence>
<proteinExistence type="predicted"/>
<evidence type="ECO:0000313" key="3">
    <source>
        <dbReference type="Proteomes" id="UP000317650"/>
    </source>
</evidence>
<feature type="region of interest" description="Disordered" evidence="1">
    <location>
        <begin position="183"/>
        <end position="210"/>
    </location>
</feature>
<feature type="region of interest" description="Disordered" evidence="1">
    <location>
        <begin position="34"/>
        <end position="61"/>
    </location>
</feature>
<comment type="caution">
    <text evidence="2">The sequence shown here is derived from an EMBL/GenBank/DDBJ whole genome shotgun (WGS) entry which is preliminary data.</text>
</comment>
<evidence type="ECO:0000313" key="2">
    <source>
        <dbReference type="EMBL" id="THU47712.1"/>
    </source>
</evidence>
<accession>A0A4S8IJU5</accession>
<name>A0A4S8IJU5_MUSBA</name>
<feature type="compositionally biased region" description="Basic and acidic residues" evidence="1">
    <location>
        <begin position="34"/>
        <end position="48"/>
    </location>
</feature>
<protein>
    <submittedName>
        <fullName evidence="2">Uncharacterized protein</fullName>
    </submittedName>
</protein>